<comment type="caution">
    <text evidence="2">The sequence shown here is derived from an EMBL/GenBank/DDBJ whole genome shotgun (WGS) entry which is preliminary data.</text>
</comment>
<dbReference type="EMBL" id="JACHIT010000001">
    <property type="protein sequence ID" value="MBB5914323.1"/>
    <property type="molecule type" value="Genomic_DNA"/>
</dbReference>
<dbReference type="AlphaFoldDB" id="A0A7W9PEQ8"/>
<accession>A0A7W9PEQ8</accession>
<gene>
    <name evidence="2" type="ORF">BJY24_003190</name>
</gene>
<keyword evidence="3" id="KW-1185">Reference proteome</keyword>
<name>A0A7W9PEQ8_9NOCA</name>
<reference evidence="2 3" key="1">
    <citation type="submission" date="2020-08" db="EMBL/GenBank/DDBJ databases">
        <title>Sequencing the genomes of 1000 actinobacteria strains.</title>
        <authorList>
            <person name="Klenk H.-P."/>
        </authorList>
    </citation>
    <scope>NUCLEOTIDE SEQUENCE [LARGE SCALE GENOMIC DNA]</scope>
    <source>
        <strain evidence="2 3">DSM 43582</strain>
    </source>
</reference>
<evidence type="ECO:0000313" key="3">
    <source>
        <dbReference type="Proteomes" id="UP000540412"/>
    </source>
</evidence>
<organism evidence="2 3">
    <name type="scientific">Nocardia transvalensis</name>
    <dbReference type="NCBI Taxonomy" id="37333"/>
    <lineage>
        <taxon>Bacteria</taxon>
        <taxon>Bacillati</taxon>
        <taxon>Actinomycetota</taxon>
        <taxon>Actinomycetes</taxon>
        <taxon>Mycobacteriales</taxon>
        <taxon>Nocardiaceae</taxon>
        <taxon>Nocardia</taxon>
    </lineage>
</organism>
<protein>
    <submittedName>
        <fullName evidence="2">Uncharacterized protein</fullName>
    </submittedName>
</protein>
<dbReference type="Proteomes" id="UP000540412">
    <property type="component" value="Unassembled WGS sequence"/>
</dbReference>
<sequence length="62" mass="6748">MFPARFWPESSGDPGQKRAGKVWGARRDVWGACRNVWRPRGGKVGGACHEEGERVPGNAGVL</sequence>
<feature type="region of interest" description="Disordered" evidence="1">
    <location>
        <begin position="1"/>
        <end position="22"/>
    </location>
</feature>
<proteinExistence type="predicted"/>
<evidence type="ECO:0000256" key="1">
    <source>
        <dbReference type="SAM" id="MobiDB-lite"/>
    </source>
</evidence>
<evidence type="ECO:0000313" key="2">
    <source>
        <dbReference type="EMBL" id="MBB5914323.1"/>
    </source>
</evidence>